<feature type="disulfide bond" evidence="15">
    <location>
        <begin position="168"/>
        <end position="181"/>
    </location>
</feature>
<feature type="binding site" evidence="16">
    <location>
        <position position="101"/>
    </location>
    <ligand>
        <name>substrate</name>
    </ligand>
</feature>
<feature type="site" description="Transition state stabilizer" evidence="14">
    <location>
        <position position="315"/>
    </location>
</feature>
<evidence type="ECO:0000256" key="12">
    <source>
        <dbReference type="ARBA" id="ARBA00023295"/>
    </source>
</evidence>
<dbReference type="EC" id="3.2.1.1" evidence="4"/>
<dbReference type="EMBL" id="CP134192">
    <property type="protein sequence ID" value="WPB08352.1"/>
    <property type="molecule type" value="Genomic_DNA"/>
</dbReference>
<feature type="binding site" evidence="16">
    <location>
        <position position="315"/>
    </location>
    <ligand>
        <name>substrate</name>
    </ligand>
</feature>
<accession>A0A2G5HCQ1</accession>
<evidence type="ECO:0000256" key="7">
    <source>
        <dbReference type="ARBA" id="ARBA00022801"/>
    </source>
</evidence>
<keyword evidence="5" id="KW-0479">Metal-binding</keyword>
<dbReference type="Gene3D" id="3.20.20.80">
    <property type="entry name" value="Glycosidases"/>
    <property type="match status" value="1"/>
</dbReference>
<evidence type="ECO:0000256" key="16">
    <source>
        <dbReference type="PIRSR" id="PIRSR001024-5"/>
    </source>
</evidence>
<feature type="binding site" evidence="16">
    <location>
        <position position="252"/>
    </location>
    <ligand>
        <name>substrate</name>
    </ligand>
</feature>
<dbReference type="SUPFAM" id="SSF51445">
    <property type="entry name" value="(Trans)glycosidases"/>
    <property type="match status" value="1"/>
</dbReference>
<evidence type="ECO:0000256" key="13">
    <source>
        <dbReference type="PIRSR" id="PIRSR001024-1"/>
    </source>
</evidence>
<dbReference type="SMART" id="SM00642">
    <property type="entry name" value="Aamy"/>
    <property type="match status" value="1"/>
</dbReference>
<dbReference type="AlphaFoldDB" id="A0A2G5HCQ1"/>
<evidence type="ECO:0000313" key="20">
    <source>
        <dbReference type="EMBL" id="WPB08352.1"/>
    </source>
</evidence>
<dbReference type="PIRSF" id="PIRSF001024">
    <property type="entry name" value="Alph-amyl_fung"/>
    <property type="match status" value="1"/>
</dbReference>
<keyword evidence="7" id="KW-0378">Hydrolase</keyword>
<feature type="active site" description="Nucleophile" evidence="13">
    <location>
        <position position="223"/>
    </location>
</feature>
<feature type="active site" description="Proton donor" evidence="13">
    <location>
        <position position="248"/>
    </location>
</feature>
<dbReference type="EMBL" id="LKMD01000107">
    <property type="protein sequence ID" value="PIA90311.1"/>
    <property type="molecule type" value="Genomic_DNA"/>
</dbReference>
<feature type="binding site" evidence="16">
    <location>
        <position position="140"/>
    </location>
    <ligand>
        <name>substrate</name>
    </ligand>
</feature>
<evidence type="ECO:0000259" key="18">
    <source>
        <dbReference type="SMART" id="SM00642"/>
    </source>
</evidence>
<dbReference type="InterPro" id="IPR015340">
    <property type="entry name" value="A_amylase_C_dom"/>
</dbReference>
<dbReference type="Gene3D" id="2.60.40.1180">
    <property type="entry name" value="Golgi alpha-mannosidase II"/>
    <property type="match status" value="1"/>
</dbReference>
<evidence type="ECO:0000256" key="11">
    <source>
        <dbReference type="ARBA" id="ARBA00023277"/>
    </source>
</evidence>
<evidence type="ECO:0000256" key="6">
    <source>
        <dbReference type="ARBA" id="ARBA00022729"/>
    </source>
</evidence>
<feature type="domain" description="Glycosyl hydrolase family 13 catalytic" evidence="18">
    <location>
        <begin position="33"/>
        <end position="387"/>
    </location>
</feature>
<dbReference type="PANTHER" id="PTHR10357:SF215">
    <property type="entry name" value="ALPHA-AMYLASE 1"/>
    <property type="match status" value="1"/>
</dbReference>
<feature type="disulfide bond" evidence="15">
    <location>
        <begin position="459"/>
        <end position="494"/>
    </location>
</feature>
<feature type="signal peptide" evidence="17">
    <location>
        <begin position="1"/>
        <end position="20"/>
    </location>
</feature>
<feature type="binding site" evidence="16">
    <location>
        <position position="221"/>
    </location>
    <ligand>
        <name>substrate</name>
    </ligand>
</feature>
<gene>
    <name evidence="19" type="ORF">CB0940_11487</name>
    <name evidence="20" type="ORF">RHO25_013018</name>
</gene>
<dbReference type="InterPro" id="IPR013780">
    <property type="entry name" value="Glyco_hydro_b"/>
</dbReference>
<evidence type="ECO:0000256" key="17">
    <source>
        <dbReference type="SAM" id="SignalP"/>
    </source>
</evidence>
<keyword evidence="6 17" id="KW-0732">Signal</keyword>
<evidence type="ECO:0000256" key="9">
    <source>
        <dbReference type="ARBA" id="ARBA00023157"/>
    </source>
</evidence>
<evidence type="ECO:0000256" key="8">
    <source>
        <dbReference type="ARBA" id="ARBA00022837"/>
    </source>
</evidence>
<evidence type="ECO:0000313" key="21">
    <source>
        <dbReference type="Proteomes" id="UP000230605"/>
    </source>
</evidence>
<keyword evidence="9 15" id="KW-1015">Disulfide bond</keyword>
<reference evidence="20 22" key="2">
    <citation type="submission" date="2023-09" db="EMBL/GenBank/DDBJ databases">
        <title>Complete-Gapless Cercospora beticola genome.</title>
        <authorList>
            <person name="Wyatt N.A."/>
            <person name="Spanner R.E."/>
            <person name="Bolton M.D."/>
        </authorList>
    </citation>
    <scope>NUCLEOTIDE SEQUENCE [LARGE SCALE GENOMIC DNA]</scope>
    <source>
        <strain evidence="20">Cb09-40</strain>
    </source>
</reference>
<feature type="disulfide bond" evidence="15">
    <location>
        <begin position="50"/>
        <end position="56"/>
    </location>
</feature>
<dbReference type="Pfam" id="PF09260">
    <property type="entry name" value="A_amylase_dom_C"/>
    <property type="match status" value="1"/>
</dbReference>
<dbReference type="SUPFAM" id="SSF51011">
    <property type="entry name" value="Glycosyl hydrolase domain"/>
    <property type="match status" value="1"/>
</dbReference>
<evidence type="ECO:0000256" key="10">
    <source>
        <dbReference type="ARBA" id="ARBA00023180"/>
    </source>
</evidence>
<evidence type="ECO:0000256" key="3">
    <source>
        <dbReference type="ARBA" id="ARBA00008061"/>
    </source>
</evidence>
<dbReference type="Pfam" id="PF00128">
    <property type="entry name" value="Alpha-amylase"/>
    <property type="match status" value="1"/>
</dbReference>
<keyword evidence="10" id="KW-0325">Glycoprotein</keyword>
<feature type="disulfide bond" evidence="15">
    <location>
        <begin position="258"/>
        <end position="301"/>
    </location>
</feature>
<dbReference type="GO" id="GO:0005509">
    <property type="term" value="F:calcium ion binding"/>
    <property type="evidence" value="ECO:0007669"/>
    <property type="project" value="InterPro"/>
</dbReference>
<dbReference type="OrthoDB" id="204980at2759"/>
<comment type="cofactor">
    <cofactor evidence="2">
        <name>Ca(2+)</name>
        <dbReference type="ChEBI" id="CHEBI:29108"/>
    </cofactor>
</comment>
<comment type="similarity">
    <text evidence="3">Belongs to the glycosyl hydrolase 13 family.</text>
</comment>
<dbReference type="FunFam" id="3.20.20.80:FF:000120">
    <property type="entry name" value="Alpha-amylase A"/>
    <property type="match status" value="1"/>
</dbReference>
<dbReference type="InterPro" id="IPR017853">
    <property type="entry name" value="GH"/>
</dbReference>
<dbReference type="InterPro" id="IPR013777">
    <property type="entry name" value="A-amylase-like"/>
</dbReference>
<evidence type="ECO:0000256" key="4">
    <source>
        <dbReference type="ARBA" id="ARBA00012595"/>
    </source>
</evidence>
<evidence type="ECO:0000313" key="22">
    <source>
        <dbReference type="Proteomes" id="UP001302367"/>
    </source>
</evidence>
<dbReference type="InterPro" id="IPR006047">
    <property type="entry name" value="GH13_cat_dom"/>
</dbReference>
<keyword evidence="11" id="KW-0119">Carbohydrate metabolism</keyword>
<organism evidence="19 21">
    <name type="scientific">Cercospora beticola</name>
    <name type="common">Sugarbeet leaf spot fungus</name>
    <dbReference type="NCBI Taxonomy" id="122368"/>
    <lineage>
        <taxon>Eukaryota</taxon>
        <taxon>Fungi</taxon>
        <taxon>Dikarya</taxon>
        <taxon>Ascomycota</taxon>
        <taxon>Pezizomycotina</taxon>
        <taxon>Dothideomycetes</taxon>
        <taxon>Dothideomycetidae</taxon>
        <taxon>Mycosphaerellales</taxon>
        <taxon>Mycosphaerellaceae</taxon>
        <taxon>Cercospora</taxon>
    </lineage>
</organism>
<feature type="chain" id="PRO_5013949019" description="alpha-amylase" evidence="17">
    <location>
        <begin position="21"/>
        <end position="496"/>
    </location>
</feature>
<dbReference type="CDD" id="cd11319">
    <property type="entry name" value="AmyAc_euk_AmyA"/>
    <property type="match status" value="1"/>
</dbReference>
<name>A0A2G5HCQ1_CERBT</name>
<sequence>MTSLIGLLSTTLTFVTLSKCLTPAQWRSQSIYQVMTDRFARSDGSTTAPCNINDYCGGTWRGIINQLDYIEQMGFTAVWISPVVKNHVHLSADGNSYHGYWAQDLYAINEQFGTRDDLRALSDELHRRGMYLMVDVVPNHMASFSSRYSVDYSQFKPFNQQSYFHNNCAIDMKIPDTIQRCWMGSDVVSLPDLRTEDPTVASMLQQWIGQLVANYSIDGLRIDTAQEVNQGFWPGFQAAAGGIHALGEVWNGNPNELCSYQNSLSGVMNYAAYFWIRQTFANSSTSMETLASNMNWMKYTCSDTTLLGSFTENHDNARLPYFFPVMTRIKNAMAFQMLADGIPIIYQGQEQMYRGGWTPNNREALWPSGYNRDTELYRHIQKLNQIRNWAIFQDSGYVTYKATPTAISRTVIVMRKGNPDKQIVGVFNNWEPDNTGTVTISSASSGFGPNLQVLEVMFCTRLTTDSRGNLGLTIPSGQPLVLYPVASLANSGVCGL</sequence>
<evidence type="ECO:0000256" key="14">
    <source>
        <dbReference type="PIRSR" id="PIRSR001024-2"/>
    </source>
</evidence>
<dbReference type="GO" id="GO:0016052">
    <property type="term" value="P:carbohydrate catabolic process"/>
    <property type="evidence" value="ECO:0007669"/>
    <property type="project" value="InterPro"/>
</dbReference>
<dbReference type="Proteomes" id="UP000230605">
    <property type="component" value="Chromosome 9"/>
</dbReference>
<evidence type="ECO:0000256" key="1">
    <source>
        <dbReference type="ARBA" id="ARBA00000548"/>
    </source>
</evidence>
<keyword evidence="12" id="KW-0326">Glycosidase</keyword>
<evidence type="ECO:0000256" key="2">
    <source>
        <dbReference type="ARBA" id="ARBA00001913"/>
    </source>
</evidence>
<keyword evidence="8" id="KW-0106">Calcium</keyword>
<evidence type="ECO:0000256" key="5">
    <source>
        <dbReference type="ARBA" id="ARBA00022723"/>
    </source>
</evidence>
<keyword evidence="22" id="KW-1185">Reference proteome</keyword>
<dbReference type="PANTHER" id="PTHR10357">
    <property type="entry name" value="ALPHA-AMYLASE FAMILY MEMBER"/>
    <property type="match status" value="1"/>
</dbReference>
<dbReference type="Proteomes" id="UP001302367">
    <property type="component" value="Chromosome 9"/>
</dbReference>
<feature type="binding site" evidence="16">
    <location>
        <position position="362"/>
    </location>
    <ligand>
        <name>substrate</name>
    </ligand>
</feature>
<protein>
    <recommendedName>
        <fullName evidence="4">alpha-amylase</fullName>
        <ecNumber evidence="4">3.2.1.1</ecNumber>
    </recommendedName>
</protein>
<evidence type="ECO:0000256" key="15">
    <source>
        <dbReference type="PIRSR" id="PIRSR001024-4"/>
    </source>
</evidence>
<evidence type="ECO:0000313" key="19">
    <source>
        <dbReference type="EMBL" id="PIA90311.1"/>
    </source>
</evidence>
<reference evidence="19 21" key="1">
    <citation type="submission" date="2015-10" db="EMBL/GenBank/DDBJ databases">
        <title>The cercosporin biosynthetic gene cluster was horizontally transferred to several fungal lineages and shown to be expanded in Cercospora beticola based on microsynteny with recipient genomes.</title>
        <authorList>
            <person name="De Jonge R."/>
            <person name="Ebert M.K."/>
            <person name="Suttle J.C."/>
            <person name="Jurick Ii W.M."/>
            <person name="Secor G.A."/>
            <person name="Thomma B.P."/>
            <person name="Van De Peer Y."/>
            <person name="Bolton M.D."/>
        </authorList>
    </citation>
    <scope>NUCLEOTIDE SEQUENCE [LARGE SCALE GENOMIC DNA]</scope>
    <source>
        <strain evidence="19 21">09-40</strain>
    </source>
</reference>
<comment type="catalytic activity">
    <reaction evidence="1">
        <text>Endohydrolysis of (1-&gt;4)-alpha-D-glucosidic linkages in polysaccharides containing three or more (1-&gt;4)-alpha-linked D-glucose units.</text>
        <dbReference type="EC" id="3.2.1.1"/>
    </reaction>
</comment>
<dbReference type="GO" id="GO:0004556">
    <property type="term" value="F:alpha-amylase activity"/>
    <property type="evidence" value="ECO:0007669"/>
    <property type="project" value="UniProtKB-EC"/>
</dbReference>
<proteinExistence type="inferred from homology"/>